<evidence type="ECO:0000313" key="2">
    <source>
        <dbReference type="EMBL" id="GBG68008.1"/>
    </source>
</evidence>
<protein>
    <submittedName>
        <fullName evidence="2">Uncharacterized protein</fullName>
    </submittedName>
</protein>
<keyword evidence="3" id="KW-1185">Reference proteome</keyword>
<evidence type="ECO:0000256" key="1">
    <source>
        <dbReference type="SAM" id="MobiDB-lite"/>
    </source>
</evidence>
<feature type="compositionally biased region" description="Basic and acidic residues" evidence="1">
    <location>
        <begin position="125"/>
        <end position="138"/>
    </location>
</feature>
<dbReference type="STRING" id="69332.A0A388KD66"/>
<dbReference type="AlphaFoldDB" id="A0A388KD66"/>
<dbReference type="Proteomes" id="UP000265515">
    <property type="component" value="Unassembled WGS sequence"/>
</dbReference>
<dbReference type="EMBL" id="BFEA01000095">
    <property type="protein sequence ID" value="GBG68008.1"/>
    <property type="molecule type" value="Genomic_DNA"/>
</dbReference>
<comment type="caution">
    <text evidence="2">The sequence shown here is derived from an EMBL/GenBank/DDBJ whole genome shotgun (WGS) entry which is preliminary data.</text>
</comment>
<feature type="compositionally biased region" description="Gly residues" evidence="1">
    <location>
        <begin position="111"/>
        <end position="124"/>
    </location>
</feature>
<organism evidence="2 3">
    <name type="scientific">Chara braunii</name>
    <name type="common">Braun's stonewort</name>
    <dbReference type="NCBI Taxonomy" id="69332"/>
    <lineage>
        <taxon>Eukaryota</taxon>
        <taxon>Viridiplantae</taxon>
        <taxon>Streptophyta</taxon>
        <taxon>Charophyceae</taxon>
        <taxon>Charales</taxon>
        <taxon>Characeae</taxon>
        <taxon>Chara</taxon>
    </lineage>
</organism>
<dbReference type="Gramene" id="GBG68008">
    <property type="protein sequence ID" value="GBG68008"/>
    <property type="gene ID" value="CBR_g1128"/>
</dbReference>
<feature type="region of interest" description="Disordered" evidence="1">
    <location>
        <begin position="1"/>
        <end position="48"/>
    </location>
</feature>
<evidence type="ECO:0000313" key="3">
    <source>
        <dbReference type="Proteomes" id="UP000265515"/>
    </source>
</evidence>
<proteinExistence type="predicted"/>
<feature type="compositionally biased region" description="Basic and acidic residues" evidence="1">
    <location>
        <begin position="91"/>
        <end position="110"/>
    </location>
</feature>
<accession>A0A388KD66</accession>
<feature type="compositionally biased region" description="Basic residues" evidence="1">
    <location>
        <begin position="19"/>
        <end position="31"/>
    </location>
</feature>
<feature type="region of interest" description="Disordered" evidence="1">
    <location>
        <begin position="78"/>
        <end position="144"/>
    </location>
</feature>
<gene>
    <name evidence="2" type="ORF">CBR_g1128</name>
</gene>
<reference evidence="2 3" key="1">
    <citation type="journal article" date="2018" name="Cell">
        <title>The Chara Genome: Secondary Complexity and Implications for Plant Terrestrialization.</title>
        <authorList>
            <person name="Nishiyama T."/>
            <person name="Sakayama H."/>
            <person name="Vries J.D."/>
            <person name="Buschmann H."/>
            <person name="Saint-Marcoux D."/>
            <person name="Ullrich K.K."/>
            <person name="Haas F.B."/>
            <person name="Vanderstraeten L."/>
            <person name="Becker D."/>
            <person name="Lang D."/>
            <person name="Vosolsobe S."/>
            <person name="Rombauts S."/>
            <person name="Wilhelmsson P.K.I."/>
            <person name="Janitza P."/>
            <person name="Kern R."/>
            <person name="Heyl A."/>
            <person name="Rumpler F."/>
            <person name="Villalobos L.I.A.C."/>
            <person name="Clay J.M."/>
            <person name="Skokan R."/>
            <person name="Toyoda A."/>
            <person name="Suzuki Y."/>
            <person name="Kagoshima H."/>
            <person name="Schijlen E."/>
            <person name="Tajeshwar N."/>
            <person name="Catarino B."/>
            <person name="Hetherington A.J."/>
            <person name="Saltykova A."/>
            <person name="Bonnot C."/>
            <person name="Breuninger H."/>
            <person name="Symeonidi A."/>
            <person name="Radhakrishnan G.V."/>
            <person name="Van Nieuwerburgh F."/>
            <person name="Deforce D."/>
            <person name="Chang C."/>
            <person name="Karol K.G."/>
            <person name="Hedrich R."/>
            <person name="Ulvskov P."/>
            <person name="Glockner G."/>
            <person name="Delwiche C.F."/>
            <person name="Petrasek J."/>
            <person name="Van de Peer Y."/>
            <person name="Friml J."/>
            <person name="Beilby M."/>
            <person name="Dolan L."/>
            <person name="Kohara Y."/>
            <person name="Sugano S."/>
            <person name="Fujiyama A."/>
            <person name="Delaux P.-M."/>
            <person name="Quint M."/>
            <person name="TheiBen G."/>
            <person name="Hagemann M."/>
            <person name="Harholt J."/>
            <person name="Dunand C."/>
            <person name="Zachgo S."/>
            <person name="Langdale J."/>
            <person name="Maumus F."/>
            <person name="Straeten D.V.D."/>
            <person name="Gould S.B."/>
            <person name="Rensing S.A."/>
        </authorList>
    </citation>
    <scope>NUCLEOTIDE SEQUENCE [LARGE SCALE GENOMIC DNA]</scope>
    <source>
        <strain evidence="2 3">S276</strain>
    </source>
</reference>
<name>A0A388KD66_CHABU</name>
<sequence>MRIVSRMGAMRRVEESDRRRRRGGGRAHGGHWRSGVGGTRRGGGDDVSWSRRQRAGVFIHKARERWDEGDFLFDSSSSDGDDFFALGTPARTDDERRDGDDRGDGRRGGDRGGGGGGGGAGGGGEDPHNGVDQCEHDGPAPGWPVVLQRLRRGARPDNNIASRVRKRHLRPQHDAIVTEAHVVQHEQVVVSEDSMSDKDFVPSDADMGGTEDQPDLVEAPTTSVTAMLAPEKSGQGFTRPKSTTHIGSENGEVERGAHGGTGVAVPSIGEAVHPPTVDVGLEDGEVVRTPTCAYEGEDAHHATVDLVGLACPTGSLPPTAVLLAMHSALDRLRDMSTLMSSTLPFVAPPATGPADDTNVVCRGFDEFVGDTILHPGVSASPAVFHMGAPHAVDQGLAEQVARNRYGGPRIAAQRSLGDSFERVDAECEAQEGLCAQDFAGDGSSF</sequence>